<proteinExistence type="predicted"/>
<keyword evidence="1" id="KW-1133">Transmembrane helix</keyword>
<organism evidence="2 3">
    <name type="scientific">candidate division WWE3 bacterium</name>
    <dbReference type="NCBI Taxonomy" id="2053526"/>
    <lineage>
        <taxon>Bacteria</taxon>
        <taxon>Katanobacteria</taxon>
    </lineage>
</organism>
<evidence type="ECO:0000313" key="3">
    <source>
        <dbReference type="Proteomes" id="UP000265540"/>
    </source>
</evidence>
<dbReference type="AlphaFoldDB" id="A0A3A4ZDA5"/>
<dbReference type="Proteomes" id="UP000265540">
    <property type="component" value="Unassembled WGS sequence"/>
</dbReference>
<evidence type="ECO:0000313" key="2">
    <source>
        <dbReference type="EMBL" id="RJR27203.1"/>
    </source>
</evidence>
<evidence type="ECO:0000256" key="1">
    <source>
        <dbReference type="SAM" id="Phobius"/>
    </source>
</evidence>
<protein>
    <submittedName>
        <fullName evidence="2">Uncharacterized protein</fullName>
    </submittedName>
</protein>
<gene>
    <name evidence="2" type="ORF">C4561_02830</name>
</gene>
<dbReference type="EMBL" id="QZJF01000015">
    <property type="protein sequence ID" value="RJR27203.1"/>
    <property type="molecule type" value="Genomic_DNA"/>
</dbReference>
<sequence>MKIYIKLFSFLLIGCVIYFAIDFYLEPTLKNIKYCTNMNYEKVLAESTIQKSDKWTKEMICKSSYQSTTDLVNCVREEGNKGFLRKLSLYIHLLIKNPYTEIVKIHNDHCKEFSDYIIITN</sequence>
<accession>A0A3A4ZDA5</accession>
<feature type="transmembrane region" description="Helical" evidence="1">
    <location>
        <begin position="7"/>
        <end position="25"/>
    </location>
</feature>
<reference evidence="2 3" key="1">
    <citation type="journal article" date="2017" name="ISME J.">
        <title>Energy and carbon metabolisms in a deep terrestrial subsurface fluid microbial community.</title>
        <authorList>
            <person name="Momper L."/>
            <person name="Jungbluth S.P."/>
            <person name="Lee M.D."/>
            <person name="Amend J.P."/>
        </authorList>
    </citation>
    <scope>NUCLEOTIDE SEQUENCE [LARGE SCALE GENOMIC DNA]</scope>
    <source>
        <strain evidence="2">SURF_46</strain>
    </source>
</reference>
<keyword evidence="1" id="KW-0812">Transmembrane</keyword>
<comment type="caution">
    <text evidence="2">The sequence shown here is derived from an EMBL/GenBank/DDBJ whole genome shotgun (WGS) entry which is preliminary data.</text>
</comment>
<name>A0A3A4ZDA5_UNCKA</name>
<keyword evidence="1" id="KW-0472">Membrane</keyword>